<sequence length="412" mass="45129">MSDPANSTNAFTPSADIYKGISVLSSEDWIGLTTFFESAVTDNPTTTELMRAMLGMQKQDDFRPEFSEAVELFVTLKGVGQKFKADVQDKMLTLADDIVQYNDVAATTYERLIELVDRFDLEGAPTPSAEPAVEAKWKALVKVWESDTPSGRSEQIKRNFSSALEQLIEDANARSVRAFALQNSILDNGNGILVRLNACKTAFNGQKQKFTTTLGAEGAANQKLKAAVEKLENDLKALRRKEKDEVIVLSTSPAYLAIPLFGPLILAGVDIGVGADLAVTRRKIAEKVDEVRTIQATMATNERFIGYYNRSNDRFDSISKSIEDLGPKLKTLGEAWRAISADLGNIHKVLSTTGRKSLQGENWFSLTVVLGTAKKGWARVAGQADHFRRFGGTPKKAQSVDQLVELASKKAA</sequence>
<accession>A0A1H3SEA9</accession>
<dbReference type="CDD" id="cd22656">
    <property type="entry name" value="ClyA_Cry6Aa-like"/>
    <property type="match status" value="1"/>
</dbReference>
<dbReference type="AlphaFoldDB" id="A0A1H3SEA9"/>
<dbReference type="NCBIfam" id="NF033928">
    <property type="entry name" value="alph_xenorhab_A"/>
    <property type="match status" value="1"/>
</dbReference>
<gene>
    <name evidence="2" type="ORF">SAMN05421547_11997</name>
</gene>
<dbReference type="EMBL" id="FNPE01000019">
    <property type="protein sequence ID" value="SDZ36067.1"/>
    <property type="molecule type" value="Genomic_DNA"/>
</dbReference>
<evidence type="ECO:0000313" key="2">
    <source>
        <dbReference type="EMBL" id="SDZ36067.1"/>
    </source>
</evidence>
<evidence type="ECO:0008006" key="4">
    <source>
        <dbReference type="Google" id="ProtNLM"/>
    </source>
</evidence>
<dbReference type="SUPFAM" id="SSF58100">
    <property type="entry name" value="Bacterial hemolysins"/>
    <property type="match status" value="1"/>
</dbReference>
<name>A0A1H3SEA9_9BURK</name>
<feature type="coiled-coil region" evidence="1">
    <location>
        <begin position="221"/>
        <end position="248"/>
    </location>
</feature>
<reference evidence="2 3" key="1">
    <citation type="submission" date="2016-10" db="EMBL/GenBank/DDBJ databases">
        <authorList>
            <person name="de Groot N.N."/>
        </authorList>
    </citation>
    <scope>NUCLEOTIDE SEQUENCE [LARGE SCALE GENOMIC DNA]</scope>
    <source>
        <strain evidence="2 3">LMG 24775</strain>
    </source>
</reference>
<dbReference type="Proteomes" id="UP000183417">
    <property type="component" value="Unassembled WGS sequence"/>
</dbReference>
<proteinExistence type="predicted"/>
<protein>
    <recommendedName>
        <fullName evidence="4">Alpha-xenorhabdolysin family binary toxin subunit A</fullName>
    </recommendedName>
</protein>
<dbReference type="Gene3D" id="1.20.1170.10">
    <property type="match status" value="1"/>
</dbReference>
<evidence type="ECO:0000256" key="1">
    <source>
        <dbReference type="SAM" id="Coils"/>
    </source>
</evidence>
<organism evidence="2 3">
    <name type="scientific">Delftia lacustris</name>
    <dbReference type="NCBI Taxonomy" id="558537"/>
    <lineage>
        <taxon>Bacteria</taxon>
        <taxon>Pseudomonadati</taxon>
        <taxon>Pseudomonadota</taxon>
        <taxon>Betaproteobacteria</taxon>
        <taxon>Burkholderiales</taxon>
        <taxon>Comamonadaceae</taxon>
        <taxon>Delftia</taxon>
    </lineage>
</organism>
<keyword evidence="1" id="KW-0175">Coiled coil</keyword>
<evidence type="ECO:0000313" key="3">
    <source>
        <dbReference type="Proteomes" id="UP000183417"/>
    </source>
</evidence>